<evidence type="ECO:0000313" key="4">
    <source>
        <dbReference type="EMBL" id="KAK8960123.1"/>
    </source>
</evidence>
<feature type="region of interest" description="Disordered" evidence="2">
    <location>
        <begin position="67"/>
        <end position="86"/>
    </location>
</feature>
<evidence type="ECO:0000256" key="2">
    <source>
        <dbReference type="SAM" id="MobiDB-lite"/>
    </source>
</evidence>
<dbReference type="EMBL" id="JBBWWR010000011">
    <property type="protein sequence ID" value="KAK8960123.1"/>
    <property type="molecule type" value="Genomic_DNA"/>
</dbReference>
<organism evidence="4 5">
    <name type="scientific">Platanthera guangdongensis</name>
    <dbReference type="NCBI Taxonomy" id="2320717"/>
    <lineage>
        <taxon>Eukaryota</taxon>
        <taxon>Viridiplantae</taxon>
        <taxon>Streptophyta</taxon>
        <taxon>Embryophyta</taxon>
        <taxon>Tracheophyta</taxon>
        <taxon>Spermatophyta</taxon>
        <taxon>Magnoliopsida</taxon>
        <taxon>Liliopsida</taxon>
        <taxon>Asparagales</taxon>
        <taxon>Orchidaceae</taxon>
        <taxon>Orchidoideae</taxon>
        <taxon>Orchideae</taxon>
        <taxon>Orchidinae</taxon>
        <taxon>Platanthera</taxon>
    </lineage>
</organism>
<gene>
    <name evidence="4" type="primary">MYB6</name>
    <name evidence="4" type="ORF">KSP40_PGU020067</name>
</gene>
<evidence type="ECO:0000313" key="5">
    <source>
        <dbReference type="Proteomes" id="UP001412067"/>
    </source>
</evidence>
<keyword evidence="1" id="KW-0238">DNA-binding</keyword>
<protein>
    <submittedName>
        <fullName evidence="4">Transcription repressor MYB6</fullName>
    </submittedName>
</protein>
<proteinExistence type="predicted"/>
<dbReference type="InterPro" id="IPR017930">
    <property type="entry name" value="Myb_dom"/>
</dbReference>
<reference evidence="4 5" key="1">
    <citation type="journal article" date="2022" name="Nat. Plants">
        <title>Genomes of leafy and leafless Platanthera orchids illuminate the evolution of mycoheterotrophy.</title>
        <authorList>
            <person name="Li M.H."/>
            <person name="Liu K.W."/>
            <person name="Li Z."/>
            <person name="Lu H.C."/>
            <person name="Ye Q.L."/>
            <person name="Zhang D."/>
            <person name="Wang J.Y."/>
            <person name="Li Y.F."/>
            <person name="Zhong Z.M."/>
            <person name="Liu X."/>
            <person name="Yu X."/>
            <person name="Liu D.K."/>
            <person name="Tu X.D."/>
            <person name="Liu B."/>
            <person name="Hao Y."/>
            <person name="Liao X.Y."/>
            <person name="Jiang Y.T."/>
            <person name="Sun W.H."/>
            <person name="Chen J."/>
            <person name="Chen Y.Q."/>
            <person name="Ai Y."/>
            <person name="Zhai J.W."/>
            <person name="Wu S.S."/>
            <person name="Zhou Z."/>
            <person name="Hsiao Y.Y."/>
            <person name="Wu W.L."/>
            <person name="Chen Y.Y."/>
            <person name="Lin Y.F."/>
            <person name="Hsu J.L."/>
            <person name="Li C.Y."/>
            <person name="Wang Z.W."/>
            <person name="Zhao X."/>
            <person name="Zhong W.Y."/>
            <person name="Ma X.K."/>
            <person name="Ma L."/>
            <person name="Huang J."/>
            <person name="Chen G.Z."/>
            <person name="Huang M.Z."/>
            <person name="Huang L."/>
            <person name="Peng D.H."/>
            <person name="Luo Y.B."/>
            <person name="Zou S.Q."/>
            <person name="Chen S.P."/>
            <person name="Lan S."/>
            <person name="Tsai W.C."/>
            <person name="Van de Peer Y."/>
            <person name="Liu Z.J."/>
        </authorList>
    </citation>
    <scope>NUCLEOTIDE SEQUENCE [LARGE SCALE GENOMIC DNA]</scope>
    <source>
        <strain evidence="4">Lor288</strain>
    </source>
</reference>
<dbReference type="PROSITE" id="PS51294">
    <property type="entry name" value="HTH_MYB"/>
    <property type="match status" value="1"/>
</dbReference>
<sequence>MGCRLRWINYLRPDLKRGNFTGEEDQLIVKLHSVFGNKLISNSNLLGGGLSSPDNYRGELITRSKLLEHPHKEGATYHPHKELSPH</sequence>
<evidence type="ECO:0000259" key="3">
    <source>
        <dbReference type="PROSITE" id="PS51294"/>
    </source>
</evidence>
<keyword evidence="5" id="KW-1185">Reference proteome</keyword>
<dbReference type="SUPFAM" id="SSF46689">
    <property type="entry name" value="Homeodomain-like"/>
    <property type="match status" value="1"/>
</dbReference>
<dbReference type="Proteomes" id="UP001412067">
    <property type="component" value="Unassembled WGS sequence"/>
</dbReference>
<evidence type="ECO:0000256" key="1">
    <source>
        <dbReference type="ARBA" id="ARBA00023125"/>
    </source>
</evidence>
<dbReference type="InterPro" id="IPR009057">
    <property type="entry name" value="Homeodomain-like_sf"/>
</dbReference>
<comment type="caution">
    <text evidence="4">The sequence shown here is derived from an EMBL/GenBank/DDBJ whole genome shotgun (WGS) entry which is preliminary data.</text>
</comment>
<dbReference type="PANTHER" id="PTHR10641">
    <property type="entry name" value="MYB FAMILY TRANSCRIPTION FACTOR"/>
    <property type="match status" value="1"/>
</dbReference>
<dbReference type="InterPro" id="IPR015495">
    <property type="entry name" value="Myb_TF_plants"/>
</dbReference>
<name>A0ABR2M7V5_9ASPA</name>
<accession>A0ABR2M7V5</accession>
<feature type="domain" description="HTH myb-type" evidence="3">
    <location>
        <begin position="12"/>
        <end position="38"/>
    </location>
</feature>